<dbReference type="HAMAP" id="MF_00165">
    <property type="entry name" value="Thymidylate_kinase"/>
    <property type="match status" value="1"/>
</dbReference>
<dbReference type="GO" id="GO:0004798">
    <property type="term" value="F:dTMP kinase activity"/>
    <property type="evidence" value="ECO:0007669"/>
    <property type="project" value="UniProtKB-EC"/>
</dbReference>
<evidence type="ECO:0000256" key="8">
    <source>
        <dbReference type="ARBA" id="ARBA00022840"/>
    </source>
</evidence>
<evidence type="ECO:0000256" key="1">
    <source>
        <dbReference type="ARBA" id="ARBA00009776"/>
    </source>
</evidence>
<comment type="similarity">
    <text evidence="1 11">Belongs to the thymidylate kinase family.</text>
</comment>
<dbReference type="EMBL" id="JBCAUS010000007">
    <property type="protein sequence ID" value="MEL4306349.1"/>
    <property type="molecule type" value="Genomic_DNA"/>
</dbReference>
<protein>
    <recommendedName>
        <fullName evidence="3 11">Probable thymidylate kinase</fullName>
        <ecNumber evidence="2 11">2.7.4.9</ecNumber>
    </recommendedName>
    <alternativeName>
        <fullName evidence="9 11">dTMP kinase</fullName>
    </alternativeName>
</protein>
<evidence type="ECO:0000256" key="5">
    <source>
        <dbReference type="ARBA" id="ARBA00022727"/>
    </source>
</evidence>
<dbReference type="CDD" id="cd01672">
    <property type="entry name" value="TMPK"/>
    <property type="match status" value="1"/>
</dbReference>
<gene>
    <name evidence="11 13" type="primary">tmk</name>
    <name evidence="13" type="ORF">WOA13_11015</name>
</gene>
<evidence type="ECO:0000256" key="10">
    <source>
        <dbReference type="ARBA" id="ARBA00048743"/>
    </source>
</evidence>
<feature type="domain" description="Thymidylate kinase-like" evidence="12">
    <location>
        <begin position="8"/>
        <end position="190"/>
    </location>
</feature>
<organism evidence="13 14">
    <name type="scientific">Methanococcoides cohabitans</name>
    <dbReference type="NCBI Taxonomy" id="3136559"/>
    <lineage>
        <taxon>Archaea</taxon>
        <taxon>Methanobacteriati</taxon>
        <taxon>Methanobacteriota</taxon>
        <taxon>Stenosarchaea group</taxon>
        <taxon>Methanomicrobia</taxon>
        <taxon>Methanosarcinales</taxon>
        <taxon>Methanosarcinaceae</taxon>
        <taxon>Methanococcoides</taxon>
    </lineage>
</organism>
<comment type="caution">
    <text evidence="13">The sequence shown here is derived from an EMBL/GenBank/DDBJ whole genome shotgun (WGS) entry which is preliminary data.</text>
</comment>
<dbReference type="PANTHER" id="PTHR10344:SF4">
    <property type="entry name" value="UMP-CMP KINASE 2, MITOCHONDRIAL"/>
    <property type="match status" value="1"/>
</dbReference>
<dbReference type="EC" id="2.7.4.9" evidence="2 11"/>
<evidence type="ECO:0000256" key="9">
    <source>
        <dbReference type="ARBA" id="ARBA00029962"/>
    </source>
</evidence>
<dbReference type="InterPro" id="IPR018094">
    <property type="entry name" value="Thymidylate_kinase"/>
</dbReference>
<evidence type="ECO:0000256" key="11">
    <source>
        <dbReference type="HAMAP-Rule" id="MF_00165"/>
    </source>
</evidence>
<reference evidence="13 14" key="1">
    <citation type="submission" date="2024-04" db="EMBL/GenBank/DDBJ databases">
        <title>Methanococcoides sp. LMO-2.</title>
        <authorList>
            <person name="Liang L."/>
        </authorList>
    </citation>
    <scope>NUCLEOTIDE SEQUENCE [LARGE SCALE GENOMIC DNA]</scope>
    <source>
        <strain evidence="13 14">LMO-2</strain>
    </source>
</reference>
<dbReference type="InterPro" id="IPR039430">
    <property type="entry name" value="Thymidylate_kin-like_dom"/>
</dbReference>
<proteinExistence type="inferred from homology"/>
<dbReference type="PANTHER" id="PTHR10344">
    <property type="entry name" value="THYMIDYLATE KINASE"/>
    <property type="match status" value="1"/>
</dbReference>
<dbReference type="Pfam" id="PF02223">
    <property type="entry name" value="Thymidylate_kin"/>
    <property type="match status" value="1"/>
</dbReference>
<evidence type="ECO:0000259" key="12">
    <source>
        <dbReference type="Pfam" id="PF02223"/>
    </source>
</evidence>
<dbReference type="SUPFAM" id="SSF52540">
    <property type="entry name" value="P-loop containing nucleoside triphosphate hydrolases"/>
    <property type="match status" value="1"/>
</dbReference>
<keyword evidence="6 11" id="KW-0547">Nucleotide-binding</keyword>
<keyword evidence="5 11" id="KW-0545">Nucleotide biosynthesis</keyword>
<evidence type="ECO:0000256" key="6">
    <source>
        <dbReference type="ARBA" id="ARBA00022741"/>
    </source>
</evidence>
<evidence type="ECO:0000256" key="2">
    <source>
        <dbReference type="ARBA" id="ARBA00012980"/>
    </source>
</evidence>
<comment type="catalytic activity">
    <reaction evidence="10 11">
        <text>dTMP + ATP = dTDP + ADP</text>
        <dbReference type="Rhea" id="RHEA:13517"/>
        <dbReference type="ChEBI" id="CHEBI:30616"/>
        <dbReference type="ChEBI" id="CHEBI:58369"/>
        <dbReference type="ChEBI" id="CHEBI:63528"/>
        <dbReference type="ChEBI" id="CHEBI:456216"/>
        <dbReference type="EC" id="2.7.4.9"/>
    </reaction>
</comment>
<evidence type="ECO:0000256" key="7">
    <source>
        <dbReference type="ARBA" id="ARBA00022777"/>
    </source>
</evidence>
<name>A0ABU9KVC3_9EURY</name>
<dbReference type="NCBIfam" id="TIGR00041">
    <property type="entry name" value="DTMP_kinase"/>
    <property type="match status" value="1"/>
</dbReference>
<sequence length="201" mass="22875">MKGKLITLEGIDGSGKSTVTRFLNSHPAFSDAVFTREPTRSWIGDAVYKAIESDTDDLAELMLFTADHANHIATLIRPALEEGKIVISDRYSDSRYAYQGVTLRDRFENPMEWVQQIHEGWTVVPDLTILFDIDPEISVQRCGKRGEQTKFEKIGLLSGVRENYLRLAEKEPERFVIIDTDRELKEIENDVLQAITSIIES</sequence>
<dbReference type="Proteomes" id="UP001396646">
    <property type="component" value="Unassembled WGS sequence"/>
</dbReference>
<evidence type="ECO:0000313" key="13">
    <source>
        <dbReference type="EMBL" id="MEL4306349.1"/>
    </source>
</evidence>
<feature type="binding site" evidence="11">
    <location>
        <begin position="10"/>
        <end position="17"/>
    </location>
    <ligand>
        <name>ATP</name>
        <dbReference type="ChEBI" id="CHEBI:30616"/>
    </ligand>
</feature>
<keyword evidence="4 11" id="KW-0808">Transferase</keyword>
<keyword evidence="8 11" id="KW-0067">ATP-binding</keyword>
<evidence type="ECO:0000256" key="4">
    <source>
        <dbReference type="ARBA" id="ARBA00022679"/>
    </source>
</evidence>
<keyword evidence="14" id="KW-1185">Reference proteome</keyword>
<evidence type="ECO:0000313" key="14">
    <source>
        <dbReference type="Proteomes" id="UP001396646"/>
    </source>
</evidence>
<keyword evidence="7 11" id="KW-0418">Kinase</keyword>
<dbReference type="RefSeq" id="WP_342127950.1">
    <property type="nucleotide sequence ID" value="NZ_JBCAUS010000007.1"/>
</dbReference>
<dbReference type="InterPro" id="IPR027417">
    <property type="entry name" value="P-loop_NTPase"/>
</dbReference>
<accession>A0ABU9KVC3</accession>
<evidence type="ECO:0000256" key="3">
    <source>
        <dbReference type="ARBA" id="ARBA00013355"/>
    </source>
</evidence>
<dbReference type="Gene3D" id="3.40.50.300">
    <property type="entry name" value="P-loop containing nucleotide triphosphate hydrolases"/>
    <property type="match status" value="1"/>
</dbReference>